<protein>
    <submittedName>
        <fullName evidence="1">Uncharacterized protein</fullName>
    </submittedName>
</protein>
<evidence type="ECO:0000313" key="2">
    <source>
        <dbReference type="Proteomes" id="UP001162175"/>
    </source>
</evidence>
<reference evidence="1" key="1">
    <citation type="submission" date="2022-11" db="EMBL/GenBank/DDBJ databases">
        <title>Draft genome of Mycoplasma arginini isolated from fly.</title>
        <authorList>
            <person name="Severgnini M."/>
            <person name="Gioia G."/>
            <person name="Cremonesi P."/>
            <person name="Moroni P."/>
            <person name="Addis M.F."/>
            <person name="Castiglioni B."/>
        </authorList>
    </citation>
    <scope>NUCLEOTIDE SEQUENCE</scope>
    <source>
        <strain evidence="1">QMP CG1-1632</strain>
    </source>
</reference>
<comment type="caution">
    <text evidence="1">The sequence shown here is derived from an EMBL/GenBank/DDBJ whole genome shotgun (WGS) entry which is preliminary data.</text>
</comment>
<evidence type="ECO:0000313" key="1">
    <source>
        <dbReference type="EMBL" id="MDI3349627.1"/>
    </source>
</evidence>
<accession>A0AA43U1P5</accession>
<gene>
    <name evidence="1" type="ORF">DCBHLPFO_00745</name>
</gene>
<dbReference type="EMBL" id="JAPFAR010000071">
    <property type="protein sequence ID" value="MDI3349627.1"/>
    <property type="molecule type" value="Genomic_DNA"/>
</dbReference>
<organism evidence="1 2">
    <name type="scientific">Mycoplasmopsis arginini</name>
    <name type="common">Mycoplasma arginini</name>
    <dbReference type="NCBI Taxonomy" id="2094"/>
    <lineage>
        <taxon>Bacteria</taxon>
        <taxon>Bacillati</taxon>
        <taxon>Mycoplasmatota</taxon>
        <taxon>Mycoplasmoidales</taxon>
        <taxon>Metamycoplasmataceae</taxon>
        <taxon>Mycoplasmopsis</taxon>
    </lineage>
</organism>
<proteinExistence type="predicted"/>
<dbReference type="AlphaFoldDB" id="A0AA43U1P5"/>
<sequence length="101" mass="11032">MNQELVTVLSLSNIATCPIEPVIFDKLVNPLPSPINDPVNDPVVYDDVNELKSPRILPLSVSKSSILPSKSFVVVAIDELKSVIEPVTMSILSFTDELNVE</sequence>
<name>A0AA43U1P5_MYCAR</name>
<dbReference type="Proteomes" id="UP001162175">
    <property type="component" value="Unassembled WGS sequence"/>
</dbReference>